<feature type="transmembrane region" description="Helical" evidence="7">
    <location>
        <begin position="312"/>
        <end position="340"/>
    </location>
</feature>
<dbReference type="PANTHER" id="PTHR23513">
    <property type="entry name" value="INTEGRAL MEMBRANE EFFLUX PROTEIN-RELATED"/>
    <property type="match status" value="1"/>
</dbReference>
<evidence type="ECO:0000256" key="2">
    <source>
        <dbReference type="ARBA" id="ARBA00022448"/>
    </source>
</evidence>
<feature type="transmembrane region" description="Helical" evidence="7">
    <location>
        <begin position="256"/>
        <end position="275"/>
    </location>
</feature>
<dbReference type="Gene3D" id="1.20.1250.20">
    <property type="entry name" value="MFS general substrate transporter like domains"/>
    <property type="match status" value="1"/>
</dbReference>
<comment type="caution">
    <text evidence="9">The sequence shown here is derived from an EMBL/GenBank/DDBJ whole genome shotgun (WGS) entry which is preliminary data.</text>
</comment>
<feature type="transmembrane region" description="Helical" evidence="7">
    <location>
        <begin position="109"/>
        <end position="129"/>
    </location>
</feature>
<accession>A0A848KET0</accession>
<reference evidence="9 10" key="2">
    <citation type="submission" date="2020-06" db="EMBL/GenBank/DDBJ databases">
        <title>Antribacter stalactiti gen. nov., sp. nov., a new member of the family Nacardiaceae isolated from a cave.</title>
        <authorList>
            <person name="Kim I.S."/>
        </authorList>
    </citation>
    <scope>NUCLEOTIDE SEQUENCE [LARGE SCALE GENOMIC DNA]</scope>
    <source>
        <strain evidence="9 10">YC2-7</strain>
    </source>
</reference>
<dbReference type="InterPro" id="IPR010290">
    <property type="entry name" value="TM_effector"/>
</dbReference>
<evidence type="ECO:0000256" key="1">
    <source>
        <dbReference type="ARBA" id="ARBA00004651"/>
    </source>
</evidence>
<gene>
    <name evidence="9" type="ORF">FGL95_16965</name>
</gene>
<feature type="transmembrane region" description="Helical" evidence="7">
    <location>
        <begin position="21"/>
        <end position="44"/>
    </location>
</feature>
<dbReference type="AlphaFoldDB" id="A0A848KET0"/>
<name>A0A848KET0_9NOCA</name>
<evidence type="ECO:0000313" key="9">
    <source>
        <dbReference type="EMBL" id="NMN96731.1"/>
    </source>
</evidence>
<evidence type="ECO:0000256" key="6">
    <source>
        <dbReference type="ARBA" id="ARBA00023136"/>
    </source>
</evidence>
<dbReference type="EMBL" id="VCQU01000005">
    <property type="protein sequence ID" value="NMN96731.1"/>
    <property type="molecule type" value="Genomic_DNA"/>
</dbReference>
<feature type="transmembrane region" description="Helical" evidence="7">
    <location>
        <begin position="287"/>
        <end position="306"/>
    </location>
</feature>
<feature type="transmembrane region" description="Helical" evidence="7">
    <location>
        <begin position="380"/>
        <end position="401"/>
    </location>
</feature>
<dbReference type="PROSITE" id="PS50850">
    <property type="entry name" value="MFS"/>
    <property type="match status" value="1"/>
</dbReference>
<reference evidence="9 10" key="1">
    <citation type="submission" date="2019-05" db="EMBL/GenBank/DDBJ databases">
        <authorList>
            <person name="Lee S.D."/>
        </authorList>
    </citation>
    <scope>NUCLEOTIDE SEQUENCE [LARGE SCALE GENOMIC DNA]</scope>
    <source>
        <strain evidence="9 10">YC2-7</strain>
    </source>
</reference>
<dbReference type="Proteomes" id="UP000535543">
    <property type="component" value="Unassembled WGS sequence"/>
</dbReference>
<feature type="transmembrane region" description="Helical" evidence="7">
    <location>
        <begin position="222"/>
        <end position="244"/>
    </location>
</feature>
<protein>
    <submittedName>
        <fullName evidence="9">MFS transporter</fullName>
    </submittedName>
</protein>
<feature type="transmembrane region" description="Helical" evidence="7">
    <location>
        <begin position="83"/>
        <end position="103"/>
    </location>
</feature>
<dbReference type="GO" id="GO:0005886">
    <property type="term" value="C:plasma membrane"/>
    <property type="evidence" value="ECO:0007669"/>
    <property type="project" value="UniProtKB-SubCell"/>
</dbReference>
<keyword evidence="10" id="KW-1185">Reference proteome</keyword>
<evidence type="ECO:0000256" key="7">
    <source>
        <dbReference type="SAM" id="Phobius"/>
    </source>
</evidence>
<feature type="transmembrane region" description="Helical" evidence="7">
    <location>
        <begin position="352"/>
        <end position="374"/>
    </location>
</feature>
<dbReference type="PANTHER" id="PTHR23513:SF6">
    <property type="entry name" value="MAJOR FACILITATOR SUPERFAMILY ASSOCIATED DOMAIN-CONTAINING PROTEIN"/>
    <property type="match status" value="1"/>
</dbReference>
<feature type="domain" description="Major facilitator superfamily (MFS) profile" evidence="8">
    <location>
        <begin position="1"/>
        <end position="406"/>
    </location>
</feature>
<dbReference type="Pfam" id="PF05977">
    <property type="entry name" value="MFS_3"/>
    <property type="match status" value="1"/>
</dbReference>
<keyword evidence="5 7" id="KW-1133">Transmembrane helix</keyword>
<sequence length="440" mass="46692">MVAEPDGTSVPFRRLPHVRSLIVTELTSAAGSTMAVLAVAYLSFNDSKSVIHTVLVSAAFSLPTALLGTFAGRVAARSGHRRILFFCNAFKLVLYVVMAVLAFVDALSIPLLLATSVVLGAVAAFDYPAWMQFERDIVPPDHLDQANGTLSAYASASTFVGGIVGGVLLGVTGPWVLLLLNAVSYGAFLAILVKMRPVERDTTPTDRVGFAAVLRYVRGQPAIAIAFVQTALLGLFVAPIMQLLPAIAHGLSGGTNLGIVTGAVAVGAIGLAAVVGKLRKRFSRLTILYGTFVVSGLVLFFLGLFGDVLEGAPLWILVLLALVPFGLLFSLAQAVLTAIVQTRVDPAMEGPVFAVYAIIYTLCAPIGGIFLGRFADHHDVWGSLKVAGVMVMTASVVMFVVRQRRTAVDAVRPQTTRSGQFDGLLRGHLLNLNYDRDRTT</sequence>
<feature type="transmembrane region" description="Helical" evidence="7">
    <location>
        <begin position="150"/>
        <end position="169"/>
    </location>
</feature>
<evidence type="ECO:0000259" key="8">
    <source>
        <dbReference type="PROSITE" id="PS50850"/>
    </source>
</evidence>
<organism evidence="9 10">
    <name type="scientific">Antrihabitans stalactiti</name>
    <dbReference type="NCBI Taxonomy" id="2584121"/>
    <lineage>
        <taxon>Bacteria</taxon>
        <taxon>Bacillati</taxon>
        <taxon>Actinomycetota</taxon>
        <taxon>Actinomycetes</taxon>
        <taxon>Mycobacteriales</taxon>
        <taxon>Nocardiaceae</taxon>
        <taxon>Antrihabitans</taxon>
    </lineage>
</organism>
<feature type="transmembrane region" description="Helical" evidence="7">
    <location>
        <begin position="175"/>
        <end position="193"/>
    </location>
</feature>
<proteinExistence type="predicted"/>
<evidence type="ECO:0000256" key="3">
    <source>
        <dbReference type="ARBA" id="ARBA00022475"/>
    </source>
</evidence>
<comment type="subcellular location">
    <subcellularLocation>
        <location evidence="1">Cell membrane</location>
        <topology evidence="1">Multi-pass membrane protein</topology>
    </subcellularLocation>
</comment>
<evidence type="ECO:0000256" key="4">
    <source>
        <dbReference type="ARBA" id="ARBA00022692"/>
    </source>
</evidence>
<evidence type="ECO:0000256" key="5">
    <source>
        <dbReference type="ARBA" id="ARBA00022989"/>
    </source>
</evidence>
<keyword evidence="3" id="KW-1003">Cell membrane</keyword>
<dbReference type="RefSeq" id="WP_169588926.1">
    <property type="nucleotide sequence ID" value="NZ_VCQU01000005.1"/>
</dbReference>
<dbReference type="CDD" id="cd06173">
    <property type="entry name" value="MFS_MefA_like"/>
    <property type="match status" value="1"/>
</dbReference>
<dbReference type="SUPFAM" id="SSF103473">
    <property type="entry name" value="MFS general substrate transporter"/>
    <property type="match status" value="1"/>
</dbReference>
<keyword evidence="4 7" id="KW-0812">Transmembrane</keyword>
<dbReference type="GO" id="GO:0022857">
    <property type="term" value="F:transmembrane transporter activity"/>
    <property type="evidence" value="ECO:0007669"/>
    <property type="project" value="InterPro"/>
</dbReference>
<dbReference type="InterPro" id="IPR036259">
    <property type="entry name" value="MFS_trans_sf"/>
</dbReference>
<keyword evidence="6 7" id="KW-0472">Membrane</keyword>
<evidence type="ECO:0000313" key="10">
    <source>
        <dbReference type="Proteomes" id="UP000535543"/>
    </source>
</evidence>
<keyword evidence="2" id="KW-0813">Transport</keyword>
<dbReference type="InterPro" id="IPR020846">
    <property type="entry name" value="MFS_dom"/>
</dbReference>
<feature type="transmembrane region" description="Helical" evidence="7">
    <location>
        <begin position="50"/>
        <end position="71"/>
    </location>
</feature>